<dbReference type="STRING" id="70601.gene:9377353"/>
<dbReference type="InterPro" id="IPR043519">
    <property type="entry name" value="NT_sf"/>
</dbReference>
<evidence type="ECO:0000256" key="1">
    <source>
        <dbReference type="SAM" id="Phobius"/>
    </source>
</evidence>
<dbReference type="Pfam" id="PF01909">
    <property type="entry name" value="NTP_transf_2"/>
    <property type="match status" value="1"/>
</dbReference>
<reference evidence="3 4" key="1">
    <citation type="journal article" date="1998" name="DNA Res.">
        <title>Complete sequence and gene organization of the genome of a hyper-thermophilic archaebacterium, Pyrococcus horikoshii OT3.</title>
        <authorList>
            <person name="Kawarabayasi Y."/>
            <person name="Sawada M."/>
            <person name="Horikawa H."/>
            <person name="Haikawa Y."/>
            <person name="Hino Y."/>
            <person name="Yamamoto S."/>
            <person name="Sekine M."/>
            <person name="Baba S."/>
            <person name="Kosugi H."/>
            <person name="Hosoyama A."/>
            <person name="Nagai Y."/>
            <person name="Sakai M."/>
            <person name="Ogura K."/>
            <person name="Otuka R."/>
            <person name="Nakazawa H."/>
            <person name="Takamiya M."/>
            <person name="Ohfuku Y."/>
            <person name="Funahashi T."/>
            <person name="Tanaka T."/>
            <person name="Kudoh Y."/>
            <person name="Yamazaki J."/>
            <person name="Kushida N."/>
            <person name="Oguchi A."/>
            <person name="Aoki K."/>
            <person name="Nakamura Y."/>
            <person name="Robb T.F."/>
            <person name="Horikoshi K."/>
            <person name="Masuchi Y."/>
            <person name="Shizuya H."/>
            <person name="Kikuchi H."/>
        </authorList>
    </citation>
    <scope>NUCLEOTIDE SEQUENCE [LARGE SCALE GENOMIC DNA]</scope>
    <source>
        <strain evidence="4">ATCC 700860 / DSM 12428 / JCM 9974 / NBRC 100139 / OT-3</strain>
    </source>
</reference>
<keyword evidence="1" id="KW-1133">Transmembrane helix</keyword>
<keyword evidence="4" id="KW-1185">Reference proteome</keyword>
<evidence type="ECO:0000313" key="4">
    <source>
        <dbReference type="Proteomes" id="UP000000752"/>
    </source>
</evidence>
<evidence type="ECO:0000313" key="3">
    <source>
        <dbReference type="EMBL" id="BAA29508.1"/>
    </source>
</evidence>
<feature type="transmembrane region" description="Helical" evidence="1">
    <location>
        <begin position="329"/>
        <end position="350"/>
    </location>
</feature>
<evidence type="ECO:0000259" key="2">
    <source>
        <dbReference type="Pfam" id="PF01909"/>
    </source>
</evidence>
<proteinExistence type="predicted"/>
<protein>
    <recommendedName>
        <fullName evidence="2">Polymerase nucleotidyl transferase domain-containing protein</fullName>
    </recommendedName>
</protein>
<dbReference type="EMBL" id="BA000001">
    <property type="protein sequence ID" value="BAA29508.1"/>
    <property type="molecule type" value="Genomic_DNA"/>
</dbReference>
<accession>O58159</accession>
<dbReference type="InterPro" id="IPR002934">
    <property type="entry name" value="Polymerase_NTP_transf_dom"/>
</dbReference>
<keyword evidence="1" id="KW-0472">Membrane</keyword>
<dbReference type="Proteomes" id="UP000000752">
    <property type="component" value="Chromosome"/>
</dbReference>
<sequence length="456" mass="54793">MKKMTFAIYFSKKYNVYLKNSEEFLPYMNPQFYFYNYDTSLLEKINMLQAKLNYLIQALSNGSYFDIKSVLFNSLNTINISYIRNDLLFIKYLLESIESTEKTENKKEVLYISSVINNICTKKKAHIFEVLFIIKYIYQLLHNYVDLFDLKNRTKIINVKTRAMENLNDLPATVSPILLSLKGYVSNNLKDYIVDFYIHGSISTKDFTKFSDLDTAIILKDDTLLDIDKFARFLKSNFRSIKYCYQFNLLHHHGHYILTERDLQYYNQAVLPAEVFRYSTPLFGNEEIRFNVRDSTFEHFSLVWNVIQYFRRSYVLHFKNINNMYKFRFFVATILFLPVIFLETKGIYVYKKYSFDLAKRYFSTEEWEAVEIASEFWRNWDYKPPFLVRLSSIISLRLMHNYKIFDSFLANYPSKLPSSIQKTISREKFFEKSIIFSEAIADDLYHSFIKLWRWNR</sequence>
<dbReference type="KEGG" id="pho:PH0422"/>
<dbReference type="GO" id="GO:0016779">
    <property type="term" value="F:nucleotidyltransferase activity"/>
    <property type="evidence" value="ECO:0007669"/>
    <property type="project" value="InterPro"/>
</dbReference>
<dbReference type="SUPFAM" id="SSF81301">
    <property type="entry name" value="Nucleotidyltransferase"/>
    <property type="match status" value="1"/>
</dbReference>
<name>O58159_PYRHO</name>
<gene>
    <name evidence="3" type="ordered locus">PH0422</name>
</gene>
<dbReference type="AlphaFoldDB" id="O58159"/>
<dbReference type="PIR" id="G71152">
    <property type="entry name" value="G71152"/>
</dbReference>
<feature type="domain" description="Polymerase nucleotidyl transferase" evidence="2">
    <location>
        <begin position="187"/>
        <end position="236"/>
    </location>
</feature>
<dbReference type="EnsemblBacteria" id="BAA29508">
    <property type="protein sequence ID" value="BAA29508"/>
    <property type="gene ID" value="BAA29508"/>
</dbReference>
<organism evidence="3 4">
    <name type="scientific">Pyrococcus horikoshii (strain ATCC 700860 / DSM 12428 / JCM 9974 / NBRC 100139 / OT-3)</name>
    <dbReference type="NCBI Taxonomy" id="70601"/>
    <lineage>
        <taxon>Archaea</taxon>
        <taxon>Methanobacteriati</taxon>
        <taxon>Methanobacteriota</taxon>
        <taxon>Thermococci</taxon>
        <taxon>Thermococcales</taxon>
        <taxon>Thermococcaceae</taxon>
        <taxon>Pyrococcus</taxon>
    </lineage>
</organism>
<keyword evidence="1" id="KW-0812">Transmembrane</keyword>